<gene>
    <name evidence="2" type="ORF">PSFLO_06755</name>
</gene>
<dbReference type="EMBL" id="OOIP01000026">
    <property type="protein sequence ID" value="SPO41273.1"/>
    <property type="molecule type" value="Genomic_DNA"/>
</dbReference>
<sequence>MRPGYGAILLIFCFVLASSGTMRVVPICSWRQLLSYVYMCRPTLLSSVGGN</sequence>
<dbReference type="Proteomes" id="UP000323386">
    <property type="component" value="Unassembled WGS sequence"/>
</dbReference>
<evidence type="ECO:0000256" key="1">
    <source>
        <dbReference type="SAM" id="SignalP"/>
    </source>
</evidence>
<evidence type="ECO:0000313" key="3">
    <source>
        <dbReference type="Proteomes" id="UP000323386"/>
    </source>
</evidence>
<name>A0A5C3F9Z7_9BASI</name>
<feature type="signal peptide" evidence="1">
    <location>
        <begin position="1"/>
        <end position="19"/>
    </location>
</feature>
<protein>
    <submittedName>
        <fullName evidence="2">Uncharacterized protein</fullName>
    </submittedName>
</protein>
<reference evidence="2 3" key="1">
    <citation type="submission" date="2018-03" db="EMBL/GenBank/DDBJ databases">
        <authorList>
            <person name="Guldener U."/>
        </authorList>
    </citation>
    <scope>NUCLEOTIDE SEQUENCE [LARGE SCALE GENOMIC DNA]</scope>
    <source>
        <strain evidence="2 3">DAOM196992</strain>
    </source>
</reference>
<organism evidence="2 3">
    <name type="scientific">Pseudozyma flocculosa</name>
    <dbReference type="NCBI Taxonomy" id="84751"/>
    <lineage>
        <taxon>Eukaryota</taxon>
        <taxon>Fungi</taxon>
        <taxon>Dikarya</taxon>
        <taxon>Basidiomycota</taxon>
        <taxon>Ustilaginomycotina</taxon>
        <taxon>Ustilaginomycetes</taxon>
        <taxon>Ustilaginales</taxon>
        <taxon>Ustilaginaceae</taxon>
        <taxon>Pseudozyma</taxon>
    </lineage>
</organism>
<evidence type="ECO:0000313" key="2">
    <source>
        <dbReference type="EMBL" id="SPO41273.1"/>
    </source>
</evidence>
<keyword evidence="1" id="KW-0732">Signal</keyword>
<feature type="chain" id="PRO_5022916707" evidence="1">
    <location>
        <begin position="20"/>
        <end position="51"/>
    </location>
</feature>
<accession>A0A5C3F9Z7</accession>
<dbReference type="AlphaFoldDB" id="A0A5C3F9Z7"/>
<keyword evidence="3" id="KW-1185">Reference proteome</keyword>
<proteinExistence type="predicted"/>